<proteinExistence type="predicted"/>
<keyword evidence="3" id="KW-1185">Reference proteome</keyword>
<dbReference type="InterPro" id="IPR009506">
    <property type="entry name" value="YjiS-like"/>
</dbReference>
<dbReference type="KEGG" id="thas:C6Y53_17710"/>
<accession>A0A2S0MUE8</accession>
<protein>
    <submittedName>
        <fullName evidence="2">DUF1127 domain-containing protein</fullName>
    </submittedName>
</protein>
<dbReference type="RefSeq" id="WP_106473656.1">
    <property type="nucleotide sequence ID" value="NZ_CP027665.1"/>
</dbReference>
<evidence type="ECO:0000259" key="1">
    <source>
        <dbReference type="Pfam" id="PF06568"/>
    </source>
</evidence>
<dbReference type="AlphaFoldDB" id="A0A2S0MUE8"/>
<name>A0A2S0MUE8_9RHOB</name>
<evidence type="ECO:0000313" key="3">
    <source>
        <dbReference type="Proteomes" id="UP000237655"/>
    </source>
</evidence>
<dbReference type="EMBL" id="CP027665">
    <property type="protein sequence ID" value="AVO39351.1"/>
    <property type="molecule type" value="Genomic_DNA"/>
</dbReference>
<organism evidence="2 3">
    <name type="scientific">Pukyongiella litopenaei</name>
    <dbReference type="NCBI Taxonomy" id="2605946"/>
    <lineage>
        <taxon>Bacteria</taxon>
        <taxon>Pseudomonadati</taxon>
        <taxon>Pseudomonadota</taxon>
        <taxon>Alphaproteobacteria</taxon>
        <taxon>Rhodobacterales</taxon>
        <taxon>Paracoccaceae</taxon>
        <taxon>Pukyongiella</taxon>
    </lineage>
</organism>
<gene>
    <name evidence="2" type="ORF">C6Y53_17710</name>
</gene>
<dbReference type="Proteomes" id="UP000237655">
    <property type="component" value="Chromosome"/>
</dbReference>
<feature type="domain" description="YjiS-like" evidence="1">
    <location>
        <begin position="26"/>
        <end position="57"/>
    </location>
</feature>
<reference evidence="3" key="1">
    <citation type="submission" date="2018-03" db="EMBL/GenBank/DDBJ databases">
        <title>Genomic analysis of the strain SH-1 isolated from shrimp intestine.</title>
        <authorList>
            <person name="Kim Y.-S."/>
            <person name="Kim S.-E."/>
            <person name="Kim K.-H."/>
        </authorList>
    </citation>
    <scope>NUCLEOTIDE SEQUENCE [LARGE SCALE GENOMIC DNA]</scope>
    <source>
        <strain evidence="3">SH-1</strain>
    </source>
</reference>
<sequence>MAQTVSAPNSCARPCAATPQAGGFLRRSLALWHQRRALARLDDDALRDIGISRAEARREARRPAWDVPDHWLR</sequence>
<dbReference type="Pfam" id="PF06568">
    <property type="entry name" value="YjiS-like"/>
    <property type="match status" value="1"/>
</dbReference>
<evidence type="ECO:0000313" key="2">
    <source>
        <dbReference type="EMBL" id="AVO39351.1"/>
    </source>
</evidence>